<dbReference type="InterPro" id="IPR051755">
    <property type="entry name" value="Ig-like_CS_Receptor"/>
</dbReference>
<name>A0A3B1IYS8_ASTMX</name>
<keyword evidence="3" id="KW-0393">Immunoglobulin domain</keyword>
<feature type="domain" description="Ig-like" evidence="4">
    <location>
        <begin position="118"/>
        <end position="204"/>
    </location>
</feature>
<dbReference type="GeneTree" id="ENSGT00800000125277"/>
<dbReference type="Gene3D" id="2.60.40.10">
    <property type="entry name" value="Immunoglobulins"/>
    <property type="match status" value="2"/>
</dbReference>
<sequence>MTALKSQIIRFNSIHCVCAQEVVTASRGETVVLPCSSPFEYSYKVNFKWSKAGERVPCTYYIEKNKTDSSNCESRFKVNPEPFGLTITDVRSSDAGVYNCSITKTRVQNKLFVSCVRGSNGVSAILCASEGFYPAAVEQAWIRDGEFITYLNISNTFTHTNINPDGTHSLSLYLHLPTLTPEQVIYSCWVNHSSLSQPITVNISSTECSEKEDVWTGMSLSGSLVKVICIFCILLGCCSWLPSCSNNKCLIGDKSEVLAPDLVMSDGLKHRVPEVFY</sequence>
<evidence type="ECO:0000313" key="5">
    <source>
        <dbReference type="Ensembl" id="ENSAMXP00000034289.1"/>
    </source>
</evidence>
<evidence type="ECO:0000256" key="3">
    <source>
        <dbReference type="ARBA" id="ARBA00023319"/>
    </source>
</evidence>
<dbReference type="InterPro" id="IPR013106">
    <property type="entry name" value="Ig_V-set"/>
</dbReference>
<dbReference type="PROSITE" id="PS50835">
    <property type="entry name" value="IG_LIKE"/>
    <property type="match status" value="2"/>
</dbReference>
<dbReference type="InterPro" id="IPR003597">
    <property type="entry name" value="Ig_C1-set"/>
</dbReference>
<dbReference type="PROSITE" id="PS00290">
    <property type="entry name" value="IG_MHC"/>
    <property type="match status" value="1"/>
</dbReference>
<dbReference type="Ensembl" id="ENSAMXT00000035606.1">
    <property type="protein sequence ID" value="ENSAMXP00000034289.1"/>
    <property type="gene ID" value="ENSAMXG00000036098.1"/>
</dbReference>
<feature type="domain" description="Ig-like" evidence="4">
    <location>
        <begin position="28"/>
        <end position="114"/>
    </location>
</feature>
<dbReference type="InterPro" id="IPR007110">
    <property type="entry name" value="Ig-like_dom"/>
</dbReference>
<dbReference type="InterPro" id="IPR003006">
    <property type="entry name" value="Ig/MHC_CS"/>
</dbReference>
<dbReference type="Pfam" id="PF07654">
    <property type="entry name" value="C1-set"/>
    <property type="match status" value="1"/>
</dbReference>
<reference evidence="5" key="4">
    <citation type="submission" date="2025-09" db="UniProtKB">
        <authorList>
            <consortium name="Ensembl"/>
        </authorList>
    </citation>
    <scope>IDENTIFICATION</scope>
</reference>
<dbReference type="AlphaFoldDB" id="A0A3B1IYS8"/>
<keyword evidence="6" id="KW-1185">Reference proteome</keyword>
<evidence type="ECO:0000256" key="2">
    <source>
        <dbReference type="ARBA" id="ARBA00023180"/>
    </source>
</evidence>
<evidence type="ECO:0000256" key="1">
    <source>
        <dbReference type="ARBA" id="ARBA00023157"/>
    </source>
</evidence>
<dbReference type="Pfam" id="PF07686">
    <property type="entry name" value="V-set"/>
    <property type="match status" value="1"/>
</dbReference>
<reference evidence="5" key="3">
    <citation type="submission" date="2025-08" db="UniProtKB">
        <authorList>
            <consortium name="Ensembl"/>
        </authorList>
    </citation>
    <scope>IDENTIFICATION</scope>
</reference>
<evidence type="ECO:0000259" key="4">
    <source>
        <dbReference type="PROSITE" id="PS50835"/>
    </source>
</evidence>
<dbReference type="Bgee" id="ENSAMXG00000036098">
    <property type="expression patterns" value="Expressed in mesonephros and 6 other cell types or tissues"/>
</dbReference>
<dbReference type="InParanoid" id="A0A3B1IYS8"/>
<dbReference type="PANTHER" id="PTHR19971">
    <property type="entry name" value="SIGNAL-REGULATORY PROTEIN BETA"/>
    <property type="match status" value="1"/>
</dbReference>
<keyword evidence="1" id="KW-1015">Disulfide bond</keyword>
<dbReference type="SMART" id="SM00409">
    <property type="entry name" value="IG"/>
    <property type="match status" value="1"/>
</dbReference>
<protein>
    <recommendedName>
        <fullName evidence="4">Ig-like domain-containing protein</fullName>
    </recommendedName>
</protein>
<organism evidence="5 6">
    <name type="scientific">Astyanax mexicanus</name>
    <name type="common">Blind cave fish</name>
    <name type="synonym">Astyanax fasciatus mexicanus</name>
    <dbReference type="NCBI Taxonomy" id="7994"/>
    <lineage>
        <taxon>Eukaryota</taxon>
        <taxon>Metazoa</taxon>
        <taxon>Chordata</taxon>
        <taxon>Craniata</taxon>
        <taxon>Vertebrata</taxon>
        <taxon>Euteleostomi</taxon>
        <taxon>Actinopterygii</taxon>
        <taxon>Neopterygii</taxon>
        <taxon>Teleostei</taxon>
        <taxon>Ostariophysi</taxon>
        <taxon>Characiformes</taxon>
        <taxon>Characoidei</taxon>
        <taxon>Acestrorhamphidae</taxon>
        <taxon>Acestrorhamphinae</taxon>
        <taxon>Astyanax</taxon>
    </lineage>
</organism>
<proteinExistence type="predicted"/>
<dbReference type="InterPro" id="IPR013783">
    <property type="entry name" value="Ig-like_fold"/>
</dbReference>
<dbReference type="SMART" id="SM00407">
    <property type="entry name" value="IGc1"/>
    <property type="match status" value="1"/>
</dbReference>
<reference evidence="6" key="1">
    <citation type="submission" date="2013-03" db="EMBL/GenBank/DDBJ databases">
        <authorList>
            <person name="Jeffery W."/>
            <person name="Warren W."/>
            <person name="Wilson R.K."/>
        </authorList>
    </citation>
    <scope>NUCLEOTIDE SEQUENCE</scope>
    <source>
        <strain evidence="6">female</strain>
    </source>
</reference>
<accession>A0A3B1IYS8</accession>
<evidence type="ECO:0000313" key="6">
    <source>
        <dbReference type="Proteomes" id="UP000018467"/>
    </source>
</evidence>
<dbReference type="InterPro" id="IPR003599">
    <property type="entry name" value="Ig_sub"/>
</dbReference>
<dbReference type="Proteomes" id="UP000018467">
    <property type="component" value="Unassembled WGS sequence"/>
</dbReference>
<dbReference type="SUPFAM" id="SSF48726">
    <property type="entry name" value="Immunoglobulin"/>
    <property type="match status" value="2"/>
</dbReference>
<dbReference type="InterPro" id="IPR036179">
    <property type="entry name" value="Ig-like_dom_sf"/>
</dbReference>
<reference evidence="6" key="2">
    <citation type="journal article" date="2014" name="Nat. Commun.">
        <title>The cavefish genome reveals candidate genes for eye loss.</title>
        <authorList>
            <person name="McGaugh S.E."/>
            <person name="Gross J.B."/>
            <person name="Aken B."/>
            <person name="Blin M."/>
            <person name="Borowsky R."/>
            <person name="Chalopin D."/>
            <person name="Hinaux H."/>
            <person name="Jeffery W.R."/>
            <person name="Keene A."/>
            <person name="Ma L."/>
            <person name="Minx P."/>
            <person name="Murphy D."/>
            <person name="O'Quin K.E."/>
            <person name="Retaux S."/>
            <person name="Rohner N."/>
            <person name="Searle S.M."/>
            <person name="Stahl B.A."/>
            <person name="Tabin C."/>
            <person name="Volff J.N."/>
            <person name="Yoshizawa M."/>
            <person name="Warren W.C."/>
        </authorList>
    </citation>
    <scope>NUCLEOTIDE SEQUENCE [LARGE SCALE GENOMIC DNA]</scope>
    <source>
        <strain evidence="6">female</strain>
    </source>
</reference>
<keyword evidence="2" id="KW-0325">Glycoprotein</keyword>